<dbReference type="PROSITE" id="PS50943">
    <property type="entry name" value="HTH_CROC1"/>
    <property type="match status" value="1"/>
</dbReference>
<accession>A0A540W790</accession>
<dbReference type="InterPro" id="IPR010982">
    <property type="entry name" value="Lambda_DNA-bd_dom_sf"/>
</dbReference>
<feature type="domain" description="HTH cro/C1-type" evidence="1">
    <location>
        <begin position="36"/>
        <end position="88"/>
    </location>
</feature>
<evidence type="ECO:0000259" key="1">
    <source>
        <dbReference type="PROSITE" id="PS50943"/>
    </source>
</evidence>
<dbReference type="OrthoDB" id="2897536at2"/>
<dbReference type="SUPFAM" id="SSF47413">
    <property type="entry name" value="lambda repressor-like DNA-binding domains"/>
    <property type="match status" value="1"/>
</dbReference>
<dbReference type="EMBL" id="VIGB01000003">
    <property type="protein sequence ID" value="TQF04853.1"/>
    <property type="molecule type" value="Genomic_DNA"/>
</dbReference>
<protein>
    <submittedName>
        <fullName evidence="2">Helix-turn-helix transcriptional regulator</fullName>
    </submittedName>
</protein>
<dbReference type="Proteomes" id="UP000319103">
    <property type="component" value="Unassembled WGS sequence"/>
</dbReference>
<dbReference type="Pfam" id="PF19054">
    <property type="entry name" value="DUF5753"/>
    <property type="match status" value="1"/>
</dbReference>
<dbReference type="GO" id="GO:0003677">
    <property type="term" value="F:DNA binding"/>
    <property type="evidence" value="ECO:0007669"/>
    <property type="project" value="InterPro"/>
</dbReference>
<organism evidence="2 3">
    <name type="scientific">Kitasatospora acidiphila</name>
    <dbReference type="NCBI Taxonomy" id="2567942"/>
    <lineage>
        <taxon>Bacteria</taxon>
        <taxon>Bacillati</taxon>
        <taxon>Actinomycetota</taxon>
        <taxon>Actinomycetes</taxon>
        <taxon>Kitasatosporales</taxon>
        <taxon>Streptomycetaceae</taxon>
        <taxon>Kitasatospora</taxon>
    </lineage>
</organism>
<reference evidence="2 3" key="1">
    <citation type="submission" date="2019-06" db="EMBL/GenBank/DDBJ databases">
        <title>Description of Kitasatospora acidophila sp. nov. isolated from pine grove soil, and reclassification of Streptomyces novaecaesareae to Kitasatospora novaeceasareae comb. nov.</title>
        <authorList>
            <person name="Kim M.J."/>
        </authorList>
    </citation>
    <scope>NUCLEOTIDE SEQUENCE [LARGE SCALE GENOMIC DNA]</scope>
    <source>
        <strain evidence="2 3">MMS16-CNU292</strain>
    </source>
</reference>
<dbReference type="SMART" id="SM00530">
    <property type="entry name" value="HTH_XRE"/>
    <property type="match status" value="1"/>
</dbReference>
<gene>
    <name evidence="2" type="ORF">E6W39_24775</name>
</gene>
<evidence type="ECO:0000313" key="2">
    <source>
        <dbReference type="EMBL" id="TQF04853.1"/>
    </source>
</evidence>
<keyword evidence="3" id="KW-1185">Reference proteome</keyword>
<dbReference type="Pfam" id="PF13560">
    <property type="entry name" value="HTH_31"/>
    <property type="match status" value="1"/>
</dbReference>
<sequence>MVTLRQQVSTNSKVVQAKAATVSDVKFDWRYFGDELKFHREAAGLSQQQLGDKVHCSGTYIGQFENATRRPQLPLAKLFDQALGTNGLFARMCEKLHKDSPFADHFAAASELEACAQKICEYSPLLVPGLLQTPAYARAVFRSGHPLLTDEAIDEMVAARMARARILTESARETMPELWAILDESILRRPVGGPVVMSEQLWHIVQFAEDHRIILQVVPFSAGVYALLEGMLQIMSFAEEPPVAYAEGPCSGQLLDDPAVVAKCQMNYDLLRATALSQEASLALTKTAAEEYAHAQ</sequence>
<evidence type="ECO:0000313" key="3">
    <source>
        <dbReference type="Proteomes" id="UP000319103"/>
    </source>
</evidence>
<dbReference type="InterPro" id="IPR001387">
    <property type="entry name" value="Cro/C1-type_HTH"/>
</dbReference>
<dbReference type="AlphaFoldDB" id="A0A540W790"/>
<dbReference type="RefSeq" id="WP_141635407.1">
    <property type="nucleotide sequence ID" value="NZ_VIGB01000003.1"/>
</dbReference>
<comment type="caution">
    <text evidence="2">The sequence shown here is derived from an EMBL/GenBank/DDBJ whole genome shotgun (WGS) entry which is preliminary data.</text>
</comment>
<dbReference type="InterPro" id="IPR043917">
    <property type="entry name" value="DUF5753"/>
</dbReference>
<dbReference type="Gene3D" id="1.10.260.40">
    <property type="entry name" value="lambda repressor-like DNA-binding domains"/>
    <property type="match status" value="1"/>
</dbReference>
<name>A0A540W790_9ACTN</name>
<dbReference type="CDD" id="cd00093">
    <property type="entry name" value="HTH_XRE"/>
    <property type="match status" value="1"/>
</dbReference>
<proteinExistence type="predicted"/>